<dbReference type="Pfam" id="PF00294">
    <property type="entry name" value="PfkB"/>
    <property type="match status" value="1"/>
</dbReference>
<evidence type="ECO:0000313" key="7">
    <source>
        <dbReference type="Proteomes" id="UP000510821"/>
    </source>
</evidence>
<dbReference type="PROSITE" id="PS00583">
    <property type="entry name" value="PFKB_KINASES_1"/>
    <property type="match status" value="1"/>
</dbReference>
<organism evidence="6 7">
    <name type="scientific">Fermentimicrarchaeum limneticum</name>
    <dbReference type="NCBI Taxonomy" id="2795018"/>
    <lineage>
        <taxon>Archaea</taxon>
        <taxon>Candidatus Micrarchaeota</taxon>
        <taxon>Candidatus Fermentimicrarchaeales</taxon>
        <taxon>Candidatus Fermentimicrarchaeaceae</taxon>
        <taxon>Candidatus Fermentimicrarchaeum</taxon>
    </lineage>
</organism>
<accession>A0A7D6BM86</accession>
<dbReference type="InterPro" id="IPR002173">
    <property type="entry name" value="Carboh/pur_kinase_PfkB_CS"/>
</dbReference>
<proteinExistence type="inferred from homology"/>
<protein>
    <submittedName>
        <fullName evidence="6">Sugar or nucleoside kinase, ribokinase family</fullName>
    </submittedName>
</protein>
<dbReference type="PRINTS" id="PR00990">
    <property type="entry name" value="RIBOKINASE"/>
</dbReference>
<dbReference type="Proteomes" id="UP000510821">
    <property type="component" value="Chromosome"/>
</dbReference>
<dbReference type="KEGG" id="flt:Sv326_1301"/>
<evidence type="ECO:0000313" key="6">
    <source>
        <dbReference type="EMBL" id="QLJ53476.1"/>
    </source>
</evidence>
<evidence type="ECO:0000256" key="3">
    <source>
        <dbReference type="ARBA" id="ARBA00022777"/>
    </source>
</evidence>
<reference evidence="7" key="1">
    <citation type="submission" date="2020-07" db="EMBL/GenBank/DDBJ databases">
        <title>Metabolic diversity and evolutionary history of the archaeal phylum ###Micrarchaeota### uncovered from a freshwater lake metagenome.</title>
        <authorList>
            <person name="Kadnikov V.V."/>
            <person name="Savvichev A.S."/>
            <person name="Mardanov A.V."/>
            <person name="Beletsky A.V."/>
            <person name="Chupakov A.V."/>
            <person name="Kokryatskaya N.M."/>
            <person name="Pimenov N.V."/>
            <person name="Ravin N.V."/>
        </authorList>
    </citation>
    <scope>NUCLEOTIDE SEQUENCE [LARGE SCALE GENOMIC DNA]</scope>
</reference>
<dbReference type="AlphaFoldDB" id="A0A7D6BM86"/>
<dbReference type="GO" id="GO:0006796">
    <property type="term" value="P:phosphate-containing compound metabolic process"/>
    <property type="evidence" value="ECO:0007669"/>
    <property type="project" value="UniProtKB-ARBA"/>
</dbReference>
<keyword evidence="2 4" id="KW-0808">Transferase</keyword>
<evidence type="ECO:0000256" key="1">
    <source>
        <dbReference type="ARBA" id="ARBA00010688"/>
    </source>
</evidence>
<dbReference type="PANTHER" id="PTHR10584">
    <property type="entry name" value="SUGAR KINASE"/>
    <property type="match status" value="1"/>
</dbReference>
<evidence type="ECO:0000256" key="2">
    <source>
        <dbReference type="ARBA" id="ARBA00022679"/>
    </source>
</evidence>
<dbReference type="GO" id="GO:0016301">
    <property type="term" value="F:kinase activity"/>
    <property type="evidence" value="ECO:0007669"/>
    <property type="project" value="UniProtKB-KW"/>
</dbReference>
<feature type="domain" description="Carbohydrate kinase PfkB" evidence="5">
    <location>
        <begin position="2"/>
        <end position="284"/>
    </location>
</feature>
<dbReference type="Gene3D" id="3.40.1190.20">
    <property type="match status" value="1"/>
</dbReference>
<dbReference type="PROSITE" id="PS00584">
    <property type="entry name" value="PFKB_KINASES_2"/>
    <property type="match status" value="1"/>
</dbReference>
<dbReference type="EMBL" id="CP058998">
    <property type="protein sequence ID" value="QLJ53476.1"/>
    <property type="molecule type" value="Genomic_DNA"/>
</dbReference>
<evidence type="ECO:0000259" key="5">
    <source>
        <dbReference type="Pfam" id="PF00294"/>
    </source>
</evidence>
<gene>
    <name evidence="6" type="ORF">Sv326_1301</name>
</gene>
<dbReference type="PANTHER" id="PTHR10584:SF166">
    <property type="entry name" value="RIBOKINASE"/>
    <property type="match status" value="1"/>
</dbReference>
<evidence type="ECO:0000256" key="4">
    <source>
        <dbReference type="RuleBase" id="RU003704"/>
    </source>
</evidence>
<dbReference type="InterPro" id="IPR011611">
    <property type="entry name" value="PfkB_dom"/>
</dbReference>
<name>A0A7D6BM86_FERL1</name>
<dbReference type="CDD" id="cd01942">
    <property type="entry name" value="ribokinase_group_A"/>
    <property type="match status" value="1"/>
</dbReference>
<dbReference type="SUPFAM" id="SSF53613">
    <property type="entry name" value="Ribokinase-like"/>
    <property type="match status" value="1"/>
</dbReference>
<comment type="similarity">
    <text evidence="1 4">Belongs to the carbohydrate kinase PfkB family.</text>
</comment>
<sequence>MIYVVGQVVFDSISELKQFPKPNSTSYIKRYGKFFGGAAGNVAAACSKMGQKASLVSFVGEDFKGSAYEKYLKSNRIDMTHLKIVKGEKTPHAFMFNDSAGRQMSFFYWGSAEMFHTAPIPKLRFGRNDVVHLANGSPNFNMRFARKYPGVSFDPGYDIVAYKKEDIEGVLKNTRILSCNEFEMSRILKLLRLKRREELFAFPVECIVVTKGKRGSSVATRDESFEVPAIKAKLVDPTGAGDSFRAAFLSAFLRRESIETCAKIASSVASFVVEKYGAQTNIPTWKEAAERLRES</sequence>
<dbReference type="InterPro" id="IPR002139">
    <property type="entry name" value="Ribo/fructo_kinase"/>
</dbReference>
<keyword evidence="3 4" id="KW-0418">Kinase</keyword>
<dbReference type="InterPro" id="IPR029056">
    <property type="entry name" value="Ribokinase-like"/>
</dbReference>